<dbReference type="HOGENOM" id="CLU_2290008_0_0_11"/>
<evidence type="ECO:0000256" key="1">
    <source>
        <dbReference type="SAM" id="Phobius"/>
    </source>
</evidence>
<protein>
    <submittedName>
        <fullName evidence="2">Uncharacterized protein</fullName>
    </submittedName>
</protein>
<gene>
    <name evidence="2" type="ordered locus">SCATT_05480</name>
</gene>
<reference evidence="3" key="1">
    <citation type="submission" date="2011-12" db="EMBL/GenBank/DDBJ databases">
        <title>Complete genome sequence of Streptomyces cattleya strain DSM 46488.</title>
        <authorList>
            <person name="Ou H.-Y."/>
            <person name="Li P."/>
            <person name="Zhao C."/>
            <person name="O'Hagan D."/>
            <person name="Deng Z."/>
        </authorList>
    </citation>
    <scope>NUCLEOTIDE SEQUENCE [LARGE SCALE GENOMIC DNA]</scope>
    <source>
        <strain evidence="3">ATCC 35852 / DSM 46488 / JCM 4925 / NBRC 14057 / NRRL 8057</strain>
    </source>
</reference>
<proteinExistence type="predicted"/>
<dbReference type="PATRIC" id="fig|1003195.11.peg.2163"/>
<dbReference type="KEGG" id="scy:SCATT_05480"/>
<keyword evidence="1" id="KW-0812">Transmembrane</keyword>
<keyword evidence="1" id="KW-0472">Membrane</keyword>
<feature type="transmembrane region" description="Helical" evidence="1">
    <location>
        <begin position="80"/>
        <end position="99"/>
    </location>
</feature>
<accession>F8JS11</accession>
<evidence type="ECO:0000313" key="3">
    <source>
        <dbReference type="Proteomes" id="UP000007842"/>
    </source>
</evidence>
<dbReference type="EMBL" id="CP003219">
    <property type="protein sequence ID" value="AEW92919.1"/>
    <property type="molecule type" value="Genomic_DNA"/>
</dbReference>
<dbReference type="STRING" id="1003195.SCATT_05480"/>
<dbReference type="Proteomes" id="UP000007842">
    <property type="component" value="Chromosome"/>
</dbReference>
<organism evidence="2 3">
    <name type="scientific">Streptantibioticus cattleyicolor (strain ATCC 35852 / DSM 46488 / JCM 4925 / NBRC 14057 / NRRL 8057)</name>
    <name type="common">Streptomyces cattleya</name>
    <dbReference type="NCBI Taxonomy" id="1003195"/>
    <lineage>
        <taxon>Bacteria</taxon>
        <taxon>Bacillati</taxon>
        <taxon>Actinomycetota</taxon>
        <taxon>Actinomycetes</taxon>
        <taxon>Kitasatosporales</taxon>
        <taxon>Streptomycetaceae</taxon>
        <taxon>Streptantibioticus</taxon>
    </lineage>
</organism>
<dbReference type="AlphaFoldDB" id="F8JS11"/>
<evidence type="ECO:0000313" key="2">
    <source>
        <dbReference type="EMBL" id="AEW92919.1"/>
    </source>
</evidence>
<sequence length="101" mass="11418">MTPENPHGETEAGVTIQYSVKELIEGLHRKLDSLMTLLHGKADSVTVKALEVRMDRVEEHIATQTHHRELEEKRADWRRWLIPTLATLILAAATVASLLKT</sequence>
<dbReference type="KEGG" id="sct:SCAT_0542"/>
<keyword evidence="1" id="KW-1133">Transmembrane helix</keyword>
<dbReference type="RefSeq" id="WP_014141318.1">
    <property type="nucleotide sequence ID" value="NC_016111.1"/>
</dbReference>
<accession>G8WRA3</accession>
<name>F8JS11_STREN</name>
<keyword evidence="3" id="KW-1185">Reference proteome</keyword>